<dbReference type="InterPro" id="IPR005094">
    <property type="entry name" value="Endonuclease_MobA/VirD2"/>
</dbReference>
<feature type="compositionally biased region" description="Basic and acidic residues" evidence="1">
    <location>
        <begin position="587"/>
        <end position="597"/>
    </location>
</feature>
<feature type="region of interest" description="Disordered" evidence="1">
    <location>
        <begin position="551"/>
        <end position="597"/>
    </location>
</feature>
<protein>
    <recommendedName>
        <fullName evidence="2">MobA/VirD2-like nuclease domain-containing protein</fullName>
    </recommendedName>
</protein>
<evidence type="ECO:0000256" key="1">
    <source>
        <dbReference type="SAM" id="MobiDB-lite"/>
    </source>
</evidence>
<organism evidence="3 4">
    <name type="scientific">Persicitalea jodogahamensis</name>
    <dbReference type="NCBI Taxonomy" id="402147"/>
    <lineage>
        <taxon>Bacteria</taxon>
        <taxon>Pseudomonadati</taxon>
        <taxon>Bacteroidota</taxon>
        <taxon>Cytophagia</taxon>
        <taxon>Cytophagales</taxon>
        <taxon>Spirosomataceae</taxon>
        <taxon>Persicitalea</taxon>
    </lineage>
</organism>
<dbReference type="Pfam" id="PF03432">
    <property type="entry name" value="Relaxase"/>
    <property type="match status" value="1"/>
</dbReference>
<name>A0A8J3DDY2_9BACT</name>
<evidence type="ECO:0000313" key="3">
    <source>
        <dbReference type="EMBL" id="GHB87345.1"/>
    </source>
</evidence>
<reference evidence="3 4" key="1">
    <citation type="journal article" date="2014" name="Int. J. Syst. Evol. Microbiol.">
        <title>Complete genome sequence of Corynebacterium casei LMG S-19264T (=DSM 44701T), isolated from a smear-ripened cheese.</title>
        <authorList>
            <consortium name="US DOE Joint Genome Institute (JGI-PGF)"/>
            <person name="Walter F."/>
            <person name="Albersmeier A."/>
            <person name="Kalinowski J."/>
            <person name="Ruckert C."/>
        </authorList>
    </citation>
    <scope>NUCLEOTIDE SEQUENCE [LARGE SCALE GENOMIC DNA]</scope>
    <source>
        <strain evidence="3 4">KCTC 12866</strain>
    </source>
</reference>
<feature type="region of interest" description="Disordered" evidence="1">
    <location>
        <begin position="387"/>
        <end position="408"/>
    </location>
</feature>
<accession>A0A8J3DDY2</accession>
<comment type="caution">
    <text evidence="3">The sequence shown here is derived from an EMBL/GenBank/DDBJ whole genome shotgun (WGS) entry which is preliminary data.</text>
</comment>
<keyword evidence="4" id="KW-1185">Reference proteome</keyword>
<dbReference type="Gene3D" id="3.30.930.30">
    <property type="match status" value="1"/>
</dbReference>
<gene>
    <name evidence="3" type="ORF">GCM10007390_48980</name>
</gene>
<evidence type="ECO:0000259" key="2">
    <source>
        <dbReference type="Pfam" id="PF03432"/>
    </source>
</evidence>
<evidence type="ECO:0000313" key="4">
    <source>
        <dbReference type="Proteomes" id="UP000598271"/>
    </source>
</evidence>
<dbReference type="Proteomes" id="UP000598271">
    <property type="component" value="Unassembled WGS sequence"/>
</dbReference>
<proteinExistence type="predicted"/>
<dbReference type="AlphaFoldDB" id="A0A8J3DDY2"/>
<dbReference type="RefSeq" id="WP_189568600.1">
    <property type="nucleotide sequence ID" value="NZ_BMXF01000008.1"/>
</dbReference>
<sequence length="597" mass="67739">MIAKTLGAGGGWSGKVEYLYEGKLEERQATDKRAEVILHSENVRVPYDHSDKAGRQRMKADFIAQAQSYKWASKKDKTIGEHVLSFTPEDMRTLRNKEGVRQVASEYVKLLGLEKTQHVAILHQDTDNPHLHIVFNRVTNEGKKYKDSHERRRALAAAVALSQKHGLHLVGDLKPAAADHRTKTMRAGMDDLKELQAERPILSQARNLRHLEKLAEKQGLTMEDKGDRIILDEQEYKLSDLNAMFQANRNAASKTKVTQDKAVKIGQASEILEAPPQPSVPTEKPARDGYAEYMEEVRRDIPILQIAISVTEVERMATQQGIAYERDQEWGTTIGERTVSNRIVDEILVRNATELKAAAERLAGLEAELAHEQQPLVQSALELKNTQPVQKEEMGPETASSSTQEEMPGLPILNQAVSRWHLKELAQKDEIDYHENPDQGIRLGEYAISDQALDAQLGANRDNYERQRYEEIRQSLGEVGKAHRHGQTVLATGECEYRCAEKQREALKKAGVEYNKDGTISFSKDSPEYQQHQKDQRLALDQGYIGRMISNEQDLAQENRREYKGNRRRQGSRRAPDHKQKIGKLKLSTDKSKKMRL</sequence>
<dbReference type="EMBL" id="BMXF01000008">
    <property type="protein sequence ID" value="GHB87345.1"/>
    <property type="molecule type" value="Genomic_DNA"/>
</dbReference>
<feature type="domain" description="MobA/VirD2-like nuclease" evidence="2">
    <location>
        <begin position="55"/>
        <end position="167"/>
    </location>
</feature>